<name>A0A2P4NPL9_9EURY</name>
<dbReference type="RefSeq" id="WP_058567033.1">
    <property type="nucleotide sequence ID" value="NZ_LOPW02000016.1"/>
</dbReference>
<keyword evidence="2" id="KW-1185">Reference proteome</keyword>
<protein>
    <submittedName>
        <fullName evidence="1">Uncharacterized protein</fullName>
    </submittedName>
</protein>
<comment type="caution">
    <text evidence="1">The sequence shown here is derived from an EMBL/GenBank/DDBJ whole genome shotgun (WGS) entry which is preliminary data.</text>
</comment>
<evidence type="ECO:0000313" key="1">
    <source>
        <dbReference type="EMBL" id="POG55076.1"/>
    </source>
</evidence>
<dbReference type="EMBL" id="LOPW02000016">
    <property type="protein sequence ID" value="POG55076.1"/>
    <property type="molecule type" value="Genomic_DNA"/>
</dbReference>
<organism evidence="1 2">
    <name type="scientific">Haloferax marisrubri</name>
    <dbReference type="NCBI Taxonomy" id="1544719"/>
    <lineage>
        <taxon>Archaea</taxon>
        <taxon>Methanobacteriati</taxon>
        <taxon>Methanobacteriota</taxon>
        <taxon>Stenosarchaea group</taxon>
        <taxon>Halobacteria</taxon>
        <taxon>Halobacteriales</taxon>
        <taxon>Haloferacaceae</taxon>
        <taxon>Haloferax</taxon>
    </lineage>
</organism>
<reference evidence="1" key="1">
    <citation type="submission" date="2017-08" db="EMBL/GenBank/DDBJ databases">
        <title>Haloferax marisrubri sp. nov., isolated from the Discovery deep brine-seawater interface in the Red Sea.</title>
        <authorList>
            <person name="Zhang G."/>
            <person name="Stingl U."/>
        </authorList>
    </citation>
    <scope>NUCLEOTIDE SEQUENCE [LARGE SCALE GENOMIC DNA]</scope>
    <source>
        <strain evidence="1">SB3</strain>
    </source>
</reference>
<proteinExistence type="predicted"/>
<evidence type="ECO:0000313" key="2">
    <source>
        <dbReference type="Proteomes" id="UP000053621"/>
    </source>
</evidence>
<accession>A0A2P4NPL9</accession>
<sequence>MDCNQDQPEWDFTESAPTRFRNNVWRILGQSRKRDVFLAVRELASERAPLEQVEIASKLLDYPHFATHESAPDLSDNGDLDPLKEVLALVAVPKVSRPTFEYVVPFEPMCQYLVNPFHAPTNEQVEAAIEYFGTNLCEGVRELDRGGTDSLPIDPTSAEAYTYVSLVDAISGNDPKVRFDVFRPNDFGARTGVGFEICGSISVEDLQKESGVTDSSLKHALGDIFTEFVEHAARGKELFRIGMYEEDDDECDRDARLRAIADYATFRTFDPDIDHDFITFEWEVEPIIL</sequence>
<gene>
    <name evidence="1" type="ORF">AUR65_011655</name>
</gene>
<dbReference type="Proteomes" id="UP000053621">
    <property type="component" value="Unassembled WGS sequence"/>
</dbReference>
<dbReference type="AlphaFoldDB" id="A0A2P4NPL9"/>
<dbReference type="OrthoDB" id="382737at2157"/>